<organism evidence="2 3">
    <name type="scientific">Penicillium hetheringtonii</name>
    <dbReference type="NCBI Taxonomy" id="911720"/>
    <lineage>
        <taxon>Eukaryota</taxon>
        <taxon>Fungi</taxon>
        <taxon>Dikarya</taxon>
        <taxon>Ascomycota</taxon>
        <taxon>Pezizomycotina</taxon>
        <taxon>Eurotiomycetes</taxon>
        <taxon>Eurotiomycetidae</taxon>
        <taxon>Eurotiales</taxon>
        <taxon>Aspergillaceae</taxon>
        <taxon>Penicillium</taxon>
    </lineage>
</organism>
<feature type="compositionally biased region" description="Polar residues" evidence="1">
    <location>
        <begin position="1"/>
        <end position="13"/>
    </location>
</feature>
<keyword evidence="3" id="KW-1185">Reference proteome</keyword>
<name>A0AAD6GS56_9EURO</name>
<feature type="region of interest" description="Disordered" evidence="1">
    <location>
        <begin position="141"/>
        <end position="174"/>
    </location>
</feature>
<evidence type="ECO:0000313" key="2">
    <source>
        <dbReference type="EMBL" id="KAJ5580645.1"/>
    </source>
</evidence>
<dbReference type="AlphaFoldDB" id="A0AAD6GS56"/>
<feature type="compositionally biased region" description="Basic residues" evidence="1">
    <location>
        <begin position="154"/>
        <end position="164"/>
    </location>
</feature>
<dbReference type="Proteomes" id="UP001216150">
    <property type="component" value="Unassembled WGS sequence"/>
</dbReference>
<dbReference type="EMBL" id="JAQJAC010000006">
    <property type="protein sequence ID" value="KAJ5580645.1"/>
    <property type="molecule type" value="Genomic_DNA"/>
</dbReference>
<evidence type="ECO:0000313" key="3">
    <source>
        <dbReference type="Proteomes" id="UP001216150"/>
    </source>
</evidence>
<feature type="region of interest" description="Disordered" evidence="1">
    <location>
        <begin position="1"/>
        <end position="23"/>
    </location>
</feature>
<gene>
    <name evidence="2" type="ORF">N7450_006946</name>
</gene>
<reference evidence="2 3" key="1">
    <citation type="journal article" date="2023" name="IMA Fungus">
        <title>Comparative genomic study of the Penicillium genus elucidates a diverse pangenome and 15 lateral gene transfer events.</title>
        <authorList>
            <person name="Petersen C."/>
            <person name="Sorensen T."/>
            <person name="Nielsen M.R."/>
            <person name="Sondergaard T.E."/>
            <person name="Sorensen J.L."/>
            <person name="Fitzpatrick D.A."/>
            <person name="Frisvad J.C."/>
            <person name="Nielsen K.L."/>
        </authorList>
    </citation>
    <scope>NUCLEOTIDE SEQUENCE [LARGE SCALE GENOMIC DNA]</scope>
    <source>
        <strain evidence="2 3">IBT 29057</strain>
    </source>
</reference>
<protein>
    <submittedName>
        <fullName evidence="2">Uncharacterized protein</fullName>
    </submittedName>
</protein>
<accession>A0AAD6GS56</accession>
<proteinExistence type="predicted"/>
<evidence type="ECO:0000256" key="1">
    <source>
        <dbReference type="SAM" id="MobiDB-lite"/>
    </source>
</evidence>
<sequence>MSATLTSTTSTEQPLPLTTVFSPPRKELPTGAIWVLPIHGDVSHRAGLPTRISHLETHVLAGGNQMGMRKSSWTFTPRGSATVDRPWHSFEICDYGINSTVTYTALNTNENGLSTETTTRLQTPGQSWNAYGIELRWRATDPRPVPATSTTSGMRHKQRRHRKEKVPQGSRQVRRRGLELELELEAC</sequence>
<comment type="caution">
    <text evidence="2">The sequence shown here is derived from an EMBL/GenBank/DDBJ whole genome shotgun (WGS) entry which is preliminary data.</text>
</comment>